<gene>
    <name evidence="1" type="ORF">CFBP1590__4597</name>
</gene>
<accession>A0A1Y6JV44</accession>
<dbReference type="Proteomes" id="UP000196842">
    <property type="component" value="Chromosome I"/>
</dbReference>
<organism evidence="1 2">
    <name type="scientific">Pseudomonas viridiflava</name>
    <name type="common">Phytomonas viridiflava</name>
    <dbReference type="NCBI Taxonomy" id="33069"/>
    <lineage>
        <taxon>Bacteria</taxon>
        <taxon>Pseudomonadati</taxon>
        <taxon>Pseudomonadota</taxon>
        <taxon>Gammaproteobacteria</taxon>
        <taxon>Pseudomonadales</taxon>
        <taxon>Pseudomonadaceae</taxon>
        <taxon>Pseudomonas</taxon>
    </lineage>
</organism>
<dbReference type="RefSeq" id="WP_088235994.1">
    <property type="nucleotide sequence ID" value="NZ_CP077719.1"/>
</dbReference>
<name>A0A1Y6JV44_PSEVI</name>
<protein>
    <submittedName>
        <fullName evidence="1">Uncharacterized protein</fullName>
    </submittedName>
</protein>
<sequence>MFLNMLVDLQALHSKLIHPIPDTFFELNSYSQMMFVSDAREAMLAVTGSRLFADGYPVLGSGDVHLLAFFIPKLLPSAARTKYTARRVSLNSLVSVGDATINAL</sequence>
<dbReference type="EMBL" id="LT855380">
    <property type="protein sequence ID" value="SMS12183.1"/>
    <property type="molecule type" value="Genomic_DNA"/>
</dbReference>
<dbReference type="GeneID" id="47766253"/>
<evidence type="ECO:0000313" key="2">
    <source>
        <dbReference type="Proteomes" id="UP000196842"/>
    </source>
</evidence>
<reference evidence="1 2" key="1">
    <citation type="submission" date="2017-05" db="EMBL/GenBank/DDBJ databases">
        <authorList>
            <person name="Song R."/>
            <person name="Chenine A.L."/>
            <person name="Ruprecht R.M."/>
        </authorList>
    </citation>
    <scope>NUCLEOTIDE SEQUENCE [LARGE SCALE GENOMIC DNA]</scope>
    <source>
        <strain evidence="1 2">CFBP 1590</strain>
    </source>
</reference>
<dbReference type="AlphaFoldDB" id="A0A1Y6JV44"/>
<dbReference type="KEGG" id="pvd:CFBP1590__4597"/>
<proteinExistence type="predicted"/>
<evidence type="ECO:0000313" key="1">
    <source>
        <dbReference type="EMBL" id="SMS12183.1"/>
    </source>
</evidence>